<dbReference type="PROSITE" id="PS00330">
    <property type="entry name" value="HEMOLYSIN_CALCIUM"/>
    <property type="match status" value="1"/>
</dbReference>
<evidence type="ECO:0000256" key="1">
    <source>
        <dbReference type="SAM" id="MobiDB-lite"/>
    </source>
</evidence>
<evidence type="ECO:0000259" key="2">
    <source>
        <dbReference type="PROSITE" id="PS50268"/>
    </source>
</evidence>
<dbReference type="InterPro" id="IPR018511">
    <property type="entry name" value="Hemolysin-typ_Ca-bd_CS"/>
</dbReference>
<accession>A0A512BTC5</accession>
<keyword evidence="4" id="KW-1185">Reference proteome</keyword>
<dbReference type="GO" id="GO:0007156">
    <property type="term" value="P:homophilic cell adhesion via plasma membrane adhesion molecules"/>
    <property type="evidence" value="ECO:0007669"/>
    <property type="project" value="InterPro"/>
</dbReference>
<dbReference type="SUPFAM" id="SSF51120">
    <property type="entry name" value="beta-Roll"/>
    <property type="match status" value="1"/>
</dbReference>
<dbReference type="Gene3D" id="2.150.10.10">
    <property type="entry name" value="Serralysin-like metalloprotease, C-terminal"/>
    <property type="match status" value="1"/>
</dbReference>
<proteinExistence type="predicted"/>
<dbReference type="AlphaFoldDB" id="A0A512BTC5"/>
<evidence type="ECO:0000313" key="4">
    <source>
        <dbReference type="Proteomes" id="UP000321085"/>
    </source>
</evidence>
<dbReference type="EMBL" id="BJYU01000037">
    <property type="protein sequence ID" value="GEO15165.1"/>
    <property type="molecule type" value="Genomic_DNA"/>
</dbReference>
<dbReference type="InterPro" id="IPR001343">
    <property type="entry name" value="Hemolysn_Ca-bd"/>
</dbReference>
<dbReference type="PROSITE" id="PS50268">
    <property type="entry name" value="CADHERIN_2"/>
    <property type="match status" value="1"/>
</dbReference>
<dbReference type="PRINTS" id="PR00313">
    <property type="entry name" value="CABNDNGRPT"/>
</dbReference>
<dbReference type="SMART" id="SM00112">
    <property type="entry name" value="CA"/>
    <property type="match status" value="1"/>
</dbReference>
<sequence>MTNRRSMPVPSTLSATSENSPVIGNLSGDVVRAAVGETVRLDQGLDATVTDLDGNLLFLHVWNTDAVDQVGIAEGDGIVLSGGAIEIDGIHVGTTMWIEGDYWIDIILTENATPALVQRLIRAFTYKSTSTDRDAITRKHLTVMLQDADYNDVQVNVSVVVGPANIQVLTRGEDHLTCTEGADTFVTRYQDLTAGDQIAGGDGNDTLLLHEGDRFDLTRITFTGIEAIAGSDISDEIIISGEQLLGVGAIDGGGEVYNGLHFTGTDINLTGKTITNITRIELKTDNAAITLDNEDLAKKVYARFTQGDKLVLNAGRLDDVERLALHRQGIETIVDGGGRSTTHIAPLIANLGGDQVASTGNTPVLLDAGSNATLSDDDGQFLELKVSVTGRTSSNDVFSLSSSSGVTVDQYGNIRIGDQTVASLFGGSETASEMTIHIDETATEAQVQKLLQSLTYRHSTGALDQNLEIKIELTDVGGRTASHTVTVLASTDPGNTNVAPTNVRLNGDTTVSTPENTAFAAALSATDPDNTTLTFSFDASAAGGGNAGGMFVIDAATKQLKLAPGKTLDFESAQSFTVYVKASDGRGGVSATQALTINVTDLAEVPADQVLAGSSKADRLVGGDGNDRLAGKLGKDVLTGGAGQDRFVFDTKASKTNVDKVTDFTTKADKILLSDTVFKKLGKGTELKPGKIKKDILAFGSKAKDKNDYLVQDKGGVLYHDADGSGRGAKVAIADFDRKISYTDILII</sequence>
<dbReference type="SUPFAM" id="SSF49313">
    <property type="entry name" value="Cadherin-like"/>
    <property type="match status" value="1"/>
</dbReference>
<feature type="domain" description="Cadherin" evidence="2">
    <location>
        <begin position="505"/>
        <end position="608"/>
    </location>
</feature>
<dbReference type="OrthoDB" id="8017047at2"/>
<dbReference type="CDD" id="cd11304">
    <property type="entry name" value="Cadherin_repeat"/>
    <property type="match status" value="1"/>
</dbReference>
<reference evidence="3 4" key="1">
    <citation type="submission" date="2019-07" db="EMBL/GenBank/DDBJ databases">
        <title>Whole genome shotgun sequence of Microvirga aerophila NBRC 106136.</title>
        <authorList>
            <person name="Hosoyama A."/>
            <person name="Uohara A."/>
            <person name="Ohji S."/>
            <person name="Ichikawa N."/>
        </authorList>
    </citation>
    <scope>NUCLEOTIDE SEQUENCE [LARGE SCALE GENOMIC DNA]</scope>
    <source>
        <strain evidence="3 4">NBRC 106136</strain>
    </source>
</reference>
<dbReference type="Pfam" id="PF00353">
    <property type="entry name" value="HemolysinCabind"/>
    <property type="match status" value="2"/>
</dbReference>
<organism evidence="3 4">
    <name type="scientific">Microvirga aerophila</name>
    <dbReference type="NCBI Taxonomy" id="670291"/>
    <lineage>
        <taxon>Bacteria</taxon>
        <taxon>Pseudomonadati</taxon>
        <taxon>Pseudomonadota</taxon>
        <taxon>Alphaproteobacteria</taxon>
        <taxon>Hyphomicrobiales</taxon>
        <taxon>Methylobacteriaceae</taxon>
        <taxon>Microvirga</taxon>
    </lineage>
</organism>
<dbReference type="InterPro" id="IPR011049">
    <property type="entry name" value="Serralysin-like_metalloprot_C"/>
</dbReference>
<protein>
    <recommendedName>
        <fullName evidence="2">Cadherin domain-containing protein</fullName>
    </recommendedName>
</protein>
<name>A0A512BTC5_9HYPH</name>
<dbReference type="RefSeq" id="WP_114185937.1">
    <property type="nucleotide sequence ID" value="NZ_BJYU01000037.1"/>
</dbReference>
<dbReference type="InterPro" id="IPR002126">
    <property type="entry name" value="Cadherin-like_dom"/>
</dbReference>
<dbReference type="InterPro" id="IPR015919">
    <property type="entry name" value="Cadherin-like_sf"/>
</dbReference>
<dbReference type="Pfam" id="PF00028">
    <property type="entry name" value="Cadherin"/>
    <property type="match status" value="1"/>
</dbReference>
<dbReference type="GO" id="GO:0005509">
    <property type="term" value="F:calcium ion binding"/>
    <property type="evidence" value="ECO:0007669"/>
    <property type="project" value="InterPro"/>
</dbReference>
<gene>
    <name evidence="3" type="ORF">MAE02_28610</name>
</gene>
<dbReference type="Proteomes" id="UP000321085">
    <property type="component" value="Unassembled WGS sequence"/>
</dbReference>
<dbReference type="GO" id="GO:0016020">
    <property type="term" value="C:membrane"/>
    <property type="evidence" value="ECO:0007669"/>
    <property type="project" value="InterPro"/>
</dbReference>
<evidence type="ECO:0000313" key="3">
    <source>
        <dbReference type="EMBL" id="GEO15165.1"/>
    </source>
</evidence>
<feature type="region of interest" description="Disordered" evidence="1">
    <location>
        <begin position="1"/>
        <end position="20"/>
    </location>
</feature>
<dbReference type="GO" id="GO:0005615">
    <property type="term" value="C:extracellular space"/>
    <property type="evidence" value="ECO:0007669"/>
    <property type="project" value="InterPro"/>
</dbReference>
<comment type="caution">
    <text evidence="3">The sequence shown here is derived from an EMBL/GenBank/DDBJ whole genome shotgun (WGS) entry which is preliminary data.</text>
</comment>